<evidence type="ECO:0000313" key="2">
    <source>
        <dbReference type="EMBL" id="OJJ89384.1"/>
    </source>
</evidence>
<dbReference type="GeneID" id="34464321"/>
<feature type="compositionally biased region" description="Polar residues" evidence="1">
    <location>
        <begin position="65"/>
        <end position="77"/>
    </location>
</feature>
<keyword evidence="3" id="KW-1185">Reference proteome</keyword>
<proteinExistence type="predicted"/>
<dbReference type="OrthoDB" id="1288932at2759"/>
<evidence type="ECO:0000256" key="1">
    <source>
        <dbReference type="SAM" id="MobiDB-lite"/>
    </source>
</evidence>
<dbReference type="STRING" id="1160497.A0A1L9VZN6"/>
<sequence>MMFGKVITCVWLIQLHFSPPPIIEKISQISKIPFTFCTSRLRKEKSRPPGTPSNKQKNRKNKNQAPKSEATSRSATQDPKEQTQQDQGQPPMSTTTTTTTEPAQNEQSSTHLPRKPRSIYPASILGLAMVARGEMATSSHP</sequence>
<evidence type="ECO:0000313" key="3">
    <source>
        <dbReference type="Proteomes" id="UP000184300"/>
    </source>
</evidence>
<feature type="compositionally biased region" description="Polar residues" evidence="1">
    <location>
        <begin position="101"/>
        <end position="111"/>
    </location>
</feature>
<gene>
    <name evidence="2" type="ORF">ASPGLDRAFT_54045</name>
</gene>
<reference evidence="3" key="1">
    <citation type="journal article" date="2017" name="Genome Biol.">
        <title>Comparative genomics reveals high biological diversity and specific adaptations in the industrially and medically important fungal genus Aspergillus.</title>
        <authorList>
            <person name="de Vries R.P."/>
            <person name="Riley R."/>
            <person name="Wiebenga A."/>
            <person name="Aguilar-Osorio G."/>
            <person name="Amillis S."/>
            <person name="Uchima C.A."/>
            <person name="Anderluh G."/>
            <person name="Asadollahi M."/>
            <person name="Askin M."/>
            <person name="Barry K."/>
            <person name="Battaglia E."/>
            <person name="Bayram O."/>
            <person name="Benocci T."/>
            <person name="Braus-Stromeyer S.A."/>
            <person name="Caldana C."/>
            <person name="Canovas D."/>
            <person name="Cerqueira G.C."/>
            <person name="Chen F."/>
            <person name="Chen W."/>
            <person name="Choi C."/>
            <person name="Clum A."/>
            <person name="Dos Santos R.A."/>
            <person name="Damasio A.R."/>
            <person name="Diallinas G."/>
            <person name="Emri T."/>
            <person name="Fekete E."/>
            <person name="Flipphi M."/>
            <person name="Freyberg S."/>
            <person name="Gallo A."/>
            <person name="Gournas C."/>
            <person name="Habgood R."/>
            <person name="Hainaut M."/>
            <person name="Harispe M.L."/>
            <person name="Henrissat B."/>
            <person name="Hilden K.S."/>
            <person name="Hope R."/>
            <person name="Hossain A."/>
            <person name="Karabika E."/>
            <person name="Karaffa L."/>
            <person name="Karanyi Z."/>
            <person name="Krasevec N."/>
            <person name="Kuo A."/>
            <person name="Kusch H."/>
            <person name="LaButti K."/>
            <person name="Lagendijk E.L."/>
            <person name="Lapidus A."/>
            <person name="Levasseur A."/>
            <person name="Lindquist E."/>
            <person name="Lipzen A."/>
            <person name="Logrieco A.F."/>
            <person name="MacCabe A."/>
            <person name="Maekelae M.R."/>
            <person name="Malavazi I."/>
            <person name="Melin P."/>
            <person name="Meyer V."/>
            <person name="Mielnichuk N."/>
            <person name="Miskei M."/>
            <person name="Molnar A.P."/>
            <person name="Mule G."/>
            <person name="Ngan C.Y."/>
            <person name="Orejas M."/>
            <person name="Orosz E."/>
            <person name="Ouedraogo J.P."/>
            <person name="Overkamp K.M."/>
            <person name="Park H.-S."/>
            <person name="Perrone G."/>
            <person name="Piumi F."/>
            <person name="Punt P.J."/>
            <person name="Ram A.F."/>
            <person name="Ramon A."/>
            <person name="Rauscher S."/>
            <person name="Record E."/>
            <person name="Riano-Pachon D.M."/>
            <person name="Robert V."/>
            <person name="Roehrig J."/>
            <person name="Ruller R."/>
            <person name="Salamov A."/>
            <person name="Salih N.S."/>
            <person name="Samson R.A."/>
            <person name="Sandor E."/>
            <person name="Sanguinetti M."/>
            <person name="Schuetze T."/>
            <person name="Sepcic K."/>
            <person name="Shelest E."/>
            <person name="Sherlock G."/>
            <person name="Sophianopoulou V."/>
            <person name="Squina F.M."/>
            <person name="Sun H."/>
            <person name="Susca A."/>
            <person name="Todd R.B."/>
            <person name="Tsang A."/>
            <person name="Unkles S.E."/>
            <person name="van de Wiele N."/>
            <person name="van Rossen-Uffink D."/>
            <person name="Oliveira J.V."/>
            <person name="Vesth T.C."/>
            <person name="Visser J."/>
            <person name="Yu J.-H."/>
            <person name="Zhou M."/>
            <person name="Andersen M.R."/>
            <person name="Archer D.B."/>
            <person name="Baker S.E."/>
            <person name="Benoit I."/>
            <person name="Brakhage A.A."/>
            <person name="Braus G.H."/>
            <person name="Fischer R."/>
            <person name="Frisvad J.C."/>
            <person name="Goldman G.H."/>
            <person name="Houbraken J."/>
            <person name="Oakley B."/>
            <person name="Pocsi I."/>
            <person name="Scazzocchio C."/>
            <person name="Seiboth B."/>
            <person name="vanKuyk P.A."/>
            <person name="Wortman J."/>
            <person name="Dyer P.S."/>
            <person name="Grigoriev I.V."/>
        </authorList>
    </citation>
    <scope>NUCLEOTIDE SEQUENCE [LARGE SCALE GENOMIC DNA]</scope>
    <source>
        <strain evidence="3">CBS 516.65</strain>
    </source>
</reference>
<organism evidence="2 3">
    <name type="scientific">Aspergillus glaucus CBS 516.65</name>
    <dbReference type="NCBI Taxonomy" id="1160497"/>
    <lineage>
        <taxon>Eukaryota</taxon>
        <taxon>Fungi</taxon>
        <taxon>Dikarya</taxon>
        <taxon>Ascomycota</taxon>
        <taxon>Pezizomycotina</taxon>
        <taxon>Eurotiomycetes</taxon>
        <taxon>Eurotiomycetidae</taxon>
        <taxon>Eurotiales</taxon>
        <taxon>Aspergillaceae</taxon>
        <taxon>Aspergillus</taxon>
        <taxon>Aspergillus subgen. Aspergillus</taxon>
    </lineage>
</organism>
<dbReference type="EMBL" id="KV878888">
    <property type="protein sequence ID" value="OJJ89384.1"/>
    <property type="molecule type" value="Genomic_DNA"/>
</dbReference>
<dbReference type="Proteomes" id="UP000184300">
    <property type="component" value="Unassembled WGS sequence"/>
</dbReference>
<accession>A0A1L9VZN6</accession>
<dbReference type="AlphaFoldDB" id="A0A1L9VZN6"/>
<dbReference type="RefSeq" id="XP_022406046.1">
    <property type="nucleotide sequence ID" value="XM_022548060.1"/>
</dbReference>
<feature type="region of interest" description="Disordered" evidence="1">
    <location>
        <begin position="40"/>
        <end position="119"/>
    </location>
</feature>
<protein>
    <submittedName>
        <fullName evidence="2">Uncharacterized protein</fullName>
    </submittedName>
</protein>
<name>A0A1L9VZN6_ASPGL</name>
<dbReference type="VEuPathDB" id="FungiDB:ASPGLDRAFT_54045"/>
<feature type="compositionally biased region" description="Polar residues" evidence="1">
    <location>
        <begin position="84"/>
        <end position="93"/>
    </location>
</feature>